<keyword evidence="5" id="KW-0949">S-adenosyl-L-methionine</keyword>
<gene>
    <name evidence="8" type="ORF">D0U91_23010</name>
</gene>
<evidence type="ECO:0000256" key="2">
    <source>
        <dbReference type="ARBA" id="ARBA00011900"/>
    </source>
</evidence>
<dbReference type="Gene3D" id="3.40.50.150">
    <property type="entry name" value="Vaccinia Virus protein VP39"/>
    <property type="match status" value="1"/>
</dbReference>
<dbReference type="PANTHER" id="PTHR30481:SF3">
    <property type="entry name" value="DNA ADENINE METHYLASE"/>
    <property type="match status" value="1"/>
</dbReference>
<dbReference type="Pfam" id="PF02086">
    <property type="entry name" value="MethyltransfD12"/>
    <property type="match status" value="1"/>
</dbReference>
<evidence type="ECO:0000256" key="6">
    <source>
        <dbReference type="ARBA" id="ARBA00047942"/>
    </source>
</evidence>
<dbReference type="GO" id="GO:0009307">
    <property type="term" value="P:DNA restriction-modification system"/>
    <property type="evidence" value="ECO:0007669"/>
    <property type="project" value="InterPro"/>
</dbReference>
<feature type="binding site" evidence="7">
    <location>
        <position position="73"/>
    </location>
    <ligand>
        <name>S-adenosyl-L-methionine</name>
        <dbReference type="ChEBI" id="CHEBI:59789"/>
    </ligand>
</feature>
<comment type="similarity">
    <text evidence="1">Belongs to the N(4)/N(6)-methyltransferase family.</text>
</comment>
<evidence type="ECO:0000256" key="3">
    <source>
        <dbReference type="ARBA" id="ARBA00022603"/>
    </source>
</evidence>
<dbReference type="GO" id="GO:0009007">
    <property type="term" value="F:site-specific DNA-methyltransferase (adenine-specific) activity"/>
    <property type="evidence" value="ECO:0007669"/>
    <property type="project" value="UniProtKB-EC"/>
</dbReference>
<dbReference type="EMBL" id="AAGJMH010000034">
    <property type="protein sequence ID" value="EBO7435178.1"/>
    <property type="molecule type" value="Genomic_DNA"/>
</dbReference>
<dbReference type="SUPFAM" id="SSF53335">
    <property type="entry name" value="S-adenosyl-L-methionine-dependent methyltransferases"/>
    <property type="match status" value="1"/>
</dbReference>
<dbReference type="EC" id="2.1.1.72" evidence="2"/>
<keyword evidence="4 8" id="KW-0808">Transferase</keyword>
<feature type="binding site" evidence="7">
    <location>
        <position position="26"/>
    </location>
    <ligand>
        <name>S-adenosyl-L-methionine</name>
        <dbReference type="ChEBI" id="CHEBI:59789"/>
    </ligand>
</feature>
<evidence type="ECO:0000256" key="1">
    <source>
        <dbReference type="ARBA" id="ARBA00006594"/>
    </source>
</evidence>
<comment type="caution">
    <text evidence="8">The sequence shown here is derived from an EMBL/GenBank/DDBJ whole genome shotgun (WGS) entry which is preliminary data.</text>
</comment>
<dbReference type="InterPro" id="IPR012327">
    <property type="entry name" value="MeTrfase_D12"/>
</dbReference>
<reference evidence="8" key="1">
    <citation type="submission" date="2018-08" db="EMBL/GenBank/DDBJ databases">
        <authorList>
            <consortium name="PulseNet: The National Subtyping Network for Foodborne Disease Surveillance"/>
            <person name="Tarr C.L."/>
            <person name="Trees E."/>
            <person name="Katz L.S."/>
            <person name="Carleton-Romer H.A."/>
            <person name="Stroika S."/>
            <person name="Kucerova Z."/>
            <person name="Roache K.F."/>
            <person name="Sabol A.L."/>
            <person name="Besser J."/>
            <person name="Gerner-Smidt P."/>
        </authorList>
    </citation>
    <scope>NUCLEOTIDE SEQUENCE</scope>
    <source>
        <strain evidence="8">PNUSAS046152</strain>
    </source>
</reference>
<dbReference type="Gene3D" id="1.10.1020.10">
    <property type="entry name" value="Adenine-specific Methyltransferase, Domain 2"/>
    <property type="match status" value="1"/>
</dbReference>
<keyword evidence="3 8" id="KW-0489">Methyltransferase</keyword>
<evidence type="ECO:0000256" key="5">
    <source>
        <dbReference type="ARBA" id="ARBA00022691"/>
    </source>
</evidence>
<dbReference type="AlphaFoldDB" id="A0A5U1KR12"/>
<sequence>MTVSIQNTPSSSLKPLKPLYRWAGGKSKLLNSYNPHLPDLNSVSAYVEPFFGAGALFASVKSTYNHIPTIINDINPELVSLLNTIKHDFEAFCIELQELEAAYLSIRSHEVRNYRFYQRREQYWKEQIGSVRASALLLFLMSTGFNGIWQVNKKTGRYGTGAGILNHKSSLFDYSLLNEWHRALQATSIHCGSYADLDVPAGAFVYCDPPYRDSYADYGHAFTDEDHKDLIEWCRQLQERGCVVWLANREANDSFFEENASDASVLRFDITYTAGRKKKTENGHEAVKAKDLLMIWNNKNMIKAA</sequence>
<comment type="catalytic activity">
    <reaction evidence="6">
        <text>a 2'-deoxyadenosine in DNA + S-adenosyl-L-methionine = an N(6)-methyl-2'-deoxyadenosine in DNA + S-adenosyl-L-homocysteine + H(+)</text>
        <dbReference type="Rhea" id="RHEA:15197"/>
        <dbReference type="Rhea" id="RHEA-COMP:12418"/>
        <dbReference type="Rhea" id="RHEA-COMP:12419"/>
        <dbReference type="ChEBI" id="CHEBI:15378"/>
        <dbReference type="ChEBI" id="CHEBI:57856"/>
        <dbReference type="ChEBI" id="CHEBI:59789"/>
        <dbReference type="ChEBI" id="CHEBI:90615"/>
        <dbReference type="ChEBI" id="CHEBI:90616"/>
        <dbReference type="EC" id="2.1.1.72"/>
    </reaction>
</comment>
<protein>
    <recommendedName>
        <fullName evidence="2">site-specific DNA-methyltransferase (adenine-specific)</fullName>
        <ecNumber evidence="2">2.1.1.72</ecNumber>
    </recommendedName>
</protein>
<evidence type="ECO:0000313" key="8">
    <source>
        <dbReference type="EMBL" id="EBO7435178.1"/>
    </source>
</evidence>
<organism evidence="8">
    <name type="scientific">Salmonella enterica</name>
    <name type="common">Salmonella choleraesuis</name>
    <dbReference type="NCBI Taxonomy" id="28901"/>
    <lineage>
        <taxon>Bacteria</taxon>
        <taxon>Pseudomonadati</taxon>
        <taxon>Pseudomonadota</taxon>
        <taxon>Gammaproteobacteria</taxon>
        <taxon>Enterobacterales</taxon>
        <taxon>Enterobacteriaceae</taxon>
        <taxon>Salmonella</taxon>
    </lineage>
</organism>
<dbReference type="PRINTS" id="PR00505">
    <property type="entry name" value="D12N6MTFRASE"/>
</dbReference>
<dbReference type="InterPro" id="IPR023095">
    <property type="entry name" value="Ade_MeTrfase_dom_2"/>
</dbReference>
<evidence type="ECO:0000256" key="4">
    <source>
        <dbReference type="ARBA" id="ARBA00022679"/>
    </source>
</evidence>
<dbReference type="NCBIfam" id="TIGR00571">
    <property type="entry name" value="dam"/>
    <property type="match status" value="1"/>
</dbReference>
<accession>A0A5U1KR12</accession>
<dbReference type="InterPro" id="IPR029063">
    <property type="entry name" value="SAM-dependent_MTases_sf"/>
</dbReference>
<dbReference type="GO" id="GO:0032259">
    <property type="term" value="P:methylation"/>
    <property type="evidence" value="ECO:0007669"/>
    <property type="project" value="UniProtKB-KW"/>
</dbReference>
<feature type="binding site" evidence="7">
    <location>
        <position position="208"/>
    </location>
    <ligand>
        <name>S-adenosyl-L-methionine</name>
        <dbReference type="ChEBI" id="CHEBI:59789"/>
    </ligand>
</feature>
<proteinExistence type="inferred from homology"/>
<dbReference type="PANTHER" id="PTHR30481">
    <property type="entry name" value="DNA ADENINE METHYLASE"/>
    <property type="match status" value="1"/>
</dbReference>
<name>A0A5U1KR12_SALER</name>
<dbReference type="GO" id="GO:0043565">
    <property type="term" value="F:sequence-specific DNA binding"/>
    <property type="evidence" value="ECO:0007669"/>
    <property type="project" value="TreeGrafter"/>
</dbReference>
<dbReference type="InterPro" id="IPR012263">
    <property type="entry name" value="M_m6A_EcoRV"/>
</dbReference>
<feature type="binding site" evidence="7">
    <location>
        <position position="22"/>
    </location>
    <ligand>
        <name>S-adenosyl-L-methionine</name>
        <dbReference type="ChEBI" id="CHEBI:59789"/>
    </ligand>
</feature>
<dbReference type="PIRSF" id="PIRSF000398">
    <property type="entry name" value="M_m6A_EcoRV"/>
    <property type="match status" value="1"/>
</dbReference>
<dbReference type="GO" id="GO:0006298">
    <property type="term" value="P:mismatch repair"/>
    <property type="evidence" value="ECO:0007669"/>
    <property type="project" value="TreeGrafter"/>
</dbReference>
<dbReference type="GO" id="GO:1904047">
    <property type="term" value="F:S-adenosyl-L-methionine binding"/>
    <property type="evidence" value="ECO:0007669"/>
    <property type="project" value="TreeGrafter"/>
</dbReference>
<evidence type="ECO:0000256" key="7">
    <source>
        <dbReference type="PIRSR" id="PIRSR000398-1"/>
    </source>
</evidence>